<sequence>MYTIHYDAAKNRVAVQVIEINKNNVNDYIAEMTELLENVKPGFTGIADMSEGKLFTMEVADKLSHLGQLSVDHGMSKWAYFTGSTVSKMQMKRMFGDLVNSFNKLEDAEAFLDNE</sequence>
<gene>
    <name evidence="1" type="ORF">MUG84_13295</name>
</gene>
<accession>A0A9X2B5H6</accession>
<evidence type="ECO:0000313" key="2">
    <source>
        <dbReference type="Proteomes" id="UP001139347"/>
    </source>
</evidence>
<keyword evidence="2" id="KW-1185">Reference proteome</keyword>
<name>A0A9X2B5H6_9BACL</name>
<dbReference type="Proteomes" id="UP001139347">
    <property type="component" value="Unassembled WGS sequence"/>
</dbReference>
<dbReference type="EMBL" id="JALIRP010000005">
    <property type="protein sequence ID" value="MCJ8012707.1"/>
    <property type="molecule type" value="Genomic_DNA"/>
</dbReference>
<proteinExistence type="predicted"/>
<dbReference type="AlphaFoldDB" id="A0A9X2B5H6"/>
<dbReference type="RefSeq" id="WP_244725535.1">
    <property type="nucleotide sequence ID" value="NZ_JALIRP010000005.1"/>
</dbReference>
<organism evidence="1 2">
    <name type="scientific">Paenibacillus mangrovi</name>
    <dbReference type="NCBI Taxonomy" id="2931978"/>
    <lineage>
        <taxon>Bacteria</taxon>
        <taxon>Bacillati</taxon>
        <taxon>Bacillota</taxon>
        <taxon>Bacilli</taxon>
        <taxon>Bacillales</taxon>
        <taxon>Paenibacillaceae</taxon>
        <taxon>Paenibacillus</taxon>
    </lineage>
</organism>
<evidence type="ECO:0000313" key="1">
    <source>
        <dbReference type="EMBL" id="MCJ8012707.1"/>
    </source>
</evidence>
<protein>
    <submittedName>
        <fullName evidence="1">Uncharacterized protein</fullName>
    </submittedName>
</protein>
<reference evidence="1" key="1">
    <citation type="submission" date="2022-04" db="EMBL/GenBank/DDBJ databases">
        <title>Paenibacillus mangrovi sp. nov., a novel endophytic bacterium isolated from bark of Kandelia candel.</title>
        <authorList>
            <person name="Tuo L."/>
        </authorList>
    </citation>
    <scope>NUCLEOTIDE SEQUENCE</scope>
    <source>
        <strain evidence="1">KQZ6P-2</strain>
    </source>
</reference>
<comment type="caution">
    <text evidence="1">The sequence shown here is derived from an EMBL/GenBank/DDBJ whole genome shotgun (WGS) entry which is preliminary data.</text>
</comment>